<dbReference type="AlphaFoldDB" id="A0ABD1L9E1"/>
<keyword evidence="3" id="KW-1185">Reference proteome</keyword>
<evidence type="ECO:0000313" key="3">
    <source>
        <dbReference type="Proteomes" id="UP001603857"/>
    </source>
</evidence>
<feature type="compositionally biased region" description="Pro residues" evidence="1">
    <location>
        <begin position="95"/>
        <end position="111"/>
    </location>
</feature>
<comment type="caution">
    <text evidence="2">The sequence shown here is derived from an EMBL/GenBank/DDBJ whole genome shotgun (WGS) entry which is preliminary data.</text>
</comment>
<reference evidence="2 3" key="1">
    <citation type="submission" date="2024-08" db="EMBL/GenBank/DDBJ databases">
        <title>Insights into the chromosomal genome structure of Flemingia macrophylla.</title>
        <authorList>
            <person name="Ding Y."/>
            <person name="Zhao Y."/>
            <person name="Bi W."/>
            <person name="Wu M."/>
            <person name="Zhao G."/>
            <person name="Gong Y."/>
            <person name="Li W."/>
            <person name="Zhang P."/>
        </authorList>
    </citation>
    <scope>NUCLEOTIDE SEQUENCE [LARGE SCALE GENOMIC DNA]</scope>
    <source>
        <strain evidence="2">DYQJB</strain>
        <tissue evidence="2">Leaf</tissue>
    </source>
</reference>
<evidence type="ECO:0000256" key="1">
    <source>
        <dbReference type="SAM" id="MobiDB-lite"/>
    </source>
</evidence>
<feature type="region of interest" description="Disordered" evidence="1">
    <location>
        <begin position="84"/>
        <end position="111"/>
    </location>
</feature>
<organism evidence="2 3">
    <name type="scientific">Flemingia macrophylla</name>
    <dbReference type="NCBI Taxonomy" id="520843"/>
    <lineage>
        <taxon>Eukaryota</taxon>
        <taxon>Viridiplantae</taxon>
        <taxon>Streptophyta</taxon>
        <taxon>Embryophyta</taxon>
        <taxon>Tracheophyta</taxon>
        <taxon>Spermatophyta</taxon>
        <taxon>Magnoliopsida</taxon>
        <taxon>eudicotyledons</taxon>
        <taxon>Gunneridae</taxon>
        <taxon>Pentapetalae</taxon>
        <taxon>rosids</taxon>
        <taxon>fabids</taxon>
        <taxon>Fabales</taxon>
        <taxon>Fabaceae</taxon>
        <taxon>Papilionoideae</taxon>
        <taxon>50 kb inversion clade</taxon>
        <taxon>NPAAA clade</taxon>
        <taxon>indigoferoid/millettioid clade</taxon>
        <taxon>Phaseoleae</taxon>
        <taxon>Flemingia</taxon>
    </lineage>
</organism>
<dbReference type="EMBL" id="JBGMDY010000010">
    <property type="protein sequence ID" value="KAL2320142.1"/>
    <property type="molecule type" value="Genomic_DNA"/>
</dbReference>
<protein>
    <submittedName>
        <fullName evidence="2">Uncharacterized protein</fullName>
    </submittedName>
</protein>
<dbReference type="Proteomes" id="UP001603857">
    <property type="component" value="Unassembled WGS sequence"/>
</dbReference>
<accession>A0ABD1L9E1</accession>
<evidence type="ECO:0000313" key="2">
    <source>
        <dbReference type="EMBL" id="KAL2320142.1"/>
    </source>
</evidence>
<proteinExistence type="predicted"/>
<gene>
    <name evidence="2" type="ORF">Fmac_029111</name>
</gene>
<name>A0ABD1L9E1_9FABA</name>
<sequence>MVLPECQRDHGWLQPRKRCLLGRLGDGFSHNRLCLHIIDYVSPFLANLLRCLLDPDSSVPHRCAHTVAALSASHPFSSFFKPLAGPSSRERDPPPRPSPLSTSPPPRHFSPSRPPGLVVLFPRLLKLLGSKVFRAKPPLLTLLATFVQVVARQPLPRLGTWFPTSWRCSAARNGPPERAPSRR</sequence>